<dbReference type="PANTHER" id="PTHR10527">
    <property type="entry name" value="IMPORTIN BETA"/>
    <property type="match status" value="1"/>
</dbReference>
<comment type="similarity">
    <text evidence="2">Belongs to the importin beta family. Importin beta-1 subfamily.</text>
</comment>
<evidence type="ECO:0000256" key="9">
    <source>
        <dbReference type="SAM" id="MobiDB-lite"/>
    </source>
</evidence>
<dbReference type="VEuPathDB" id="FungiDB:Malapachy_3343"/>
<sequence length="876" mass="95355">MNVGELLTNSLSPDHGTRQAAEHALEAAARDNYPMYMTSLSSELATDATPAHIRSASGLALKNALVAREAQRAMEYAERWTALPADARDQVKSKVLMTLSSSEPRAGTVAAQVIAAIASIELPRGMWPDLIAQLLAAIGDVNNPRQRQAALQAIGFTCEVVDPAVLSAQSNEILTAVIQGARKEETSPEVQLAALHALLNSLEFVRSNFEREGERNFIMQVVCEATQSAHVPVKVAAFENLVRIMQLYYDKMRFYMEQALFGLTILGMRDSEPNVALQAVEFWSTVCDEEIELALEAADALEFNEEPAHVSHHFARVALPEIAPVLMELLALQDEDSDEDDWDTAKAAGTCLGLLAQVVGDQIVSLAVPFVEGNIKSPDWRRREAALMCFGSIMDGPDSKLLMTLVTQALPTVMESLHDPSTAVKDTTAWTLGRICEFVYDAITPEMHLGPIIQALLGALQDQPRIVTHCCWALINLAERKGILASLDDIDPPTTSLSPYFETIVTQLMQATDRNNNESNSRTSAYEALASVVANSATDCLPQASTVLVHIIERQEALNGMVQQLVGLDDRNNWAELQSNLCSVIIASVRRLQAGIAPIGDRLMTSLLTLIQNSAKQPTVLEDAFVAVGTVIVALEGEFEKYMEAFLPFLVEGLRNHEEHQLCTISVGIVGDVCRSLGEKATKYCETLIAALFEDLQSPVLHRNVKPHILSCFGDIAMAIGPAFEPYLATAMAVLQQASMVQNPADTADYEMIEYVNDLREGITEAYVGIVSGFRAGGKVDVLLPYMEYTISFIGLVASEGVDRSESLLRGSIGLLGDIATAFPQGPVMAKLQQQWVLDYIKVGRSRGNGSETRKTANWARDVIKKSASAAGTPIM</sequence>
<feature type="region of interest" description="Disordered" evidence="9">
    <location>
        <begin position="1"/>
        <end position="20"/>
    </location>
</feature>
<dbReference type="AlphaFoldDB" id="A0A0M9VRF7"/>
<evidence type="ECO:0000256" key="4">
    <source>
        <dbReference type="ARBA" id="ARBA00022490"/>
    </source>
</evidence>
<protein>
    <recommendedName>
        <fullName evidence="7">Importin-95</fullName>
    </recommendedName>
    <alternativeName>
        <fullName evidence="8">Karyopherin-95</fullName>
    </alternativeName>
</protein>
<evidence type="ECO:0000256" key="6">
    <source>
        <dbReference type="ARBA" id="ARBA00022927"/>
    </source>
</evidence>
<dbReference type="GO" id="GO:0031267">
    <property type="term" value="F:small GTPase binding"/>
    <property type="evidence" value="ECO:0007669"/>
    <property type="project" value="InterPro"/>
</dbReference>
<dbReference type="SUPFAM" id="SSF48371">
    <property type="entry name" value="ARM repeat"/>
    <property type="match status" value="1"/>
</dbReference>
<dbReference type="Gene3D" id="1.25.10.10">
    <property type="entry name" value="Leucine-rich Repeat Variant"/>
    <property type="match status" value="1"/>
</dbReference>
<feature type="domain" description="Importin N-terminal" evidence="10">
    <location>
        <begin position="21"/>
        <end position="101"/>
    </location>
</feature>
<reference evidence="11 12" key="1">
    <citation type="submission" date="2015-07" db="EMBL/GenBank/DDBJ databases">
        <title>Draft Genome Sequence of Malassezia furfur CBS1878 and Malassezia pachydermatis CBS1879.</title>
        <authorList>
            <person name="Triana S."/>
            <person name="Ohm R."/>
            <person name="Gonzalez A."/>
            <person name="DeCock H."/>
            <person name="Restrepo S."/>
            <person name="Celis A."/>
        </authorList>
    </citation>
    <scope>NUCLEOTIDE SEQUENCE [LARGE SCALE GENOMIC DNA]</scope>
    <source>
        <strain evidence="11 12">CBS 1879</strain>
    </source>
</reference>
<dbReference type="SMART" id="SM00913">
    <property type="entry name" value="IBN_N"/>
    <property type="match status" value="1"/>
</dbReference>
<keyword evidence="5" id="KW-0677">Repeat</keyword>
<dbReference type="InterPro" id="IPR016024">
    <property type="entry name" value="ARM-type_fold"/>
</dbReference>
<evidence type="ECO:0000313" key="12">
    <source>
        <dbReference type="Proteomes" id="UP000037751"/>
    </source>
</evidence>
<dbReference type="STRING" id="77020.A0A0M9VRF7"/>
<evidence type="ECO:0000256" key="7">
    <source>
        <dbReference type="ARBA" id="ARBA00079884"/>
    </source>
</evidence>
<keyword evidence="4" id="KW-0963">Cytoplasm</keyword>
<dbReference type="Pfam" id="PF03810">
    <property type="entry name" value="IBN_N"/>
    <property type="match status" value="1"/>
</dbReference>
<dbReference type="GO" id="GO:0006606">
    <property type="term" value="P:protein import into nucleus"/>
    <property type="evidence" value="ECO:0007669"/>
    <property type="project" value="InterPro"/>
</dbReference>
<evidence type="ECO:0000313" key="11">
    <source>
        <dbReference type="EMBL" id="KOS16562.1"/>
    </source>
</evidence>
<keyword evidence="12" id="KW-1185">Reference proteome</keyword>
<dbReference type="EMBL" id="LGAV01000001">
    <property type="protein sequence ID" value="KOS16562.1"/>
    <property type="molecule type" value="Genomic_DNA"/>
</dbReference>
<comment type="caution">
    <text evidence="11">The sequence shown here is derived from an EMBL/GenBank/DDBJ whole genome shotgun (WGS) entry which is preliminary data.</text>
</comment>
<dbReference type="GO" id="GO:0005737">
    <property type="term" value="C:cytoplasm"/>
    <property type="evidence" value="ECO:0007669"/>
    <property type="project" value="UniProtKB-SubCell"/>
</dbReference>
<dbReference type="InterPro" id="IPR011989">
    <property type="entry name" value="ARM-like"/>
</dbReference>
<dbReference type="InterPro" id="IPR040122">
    <property type="entry name" value="Importin_beta"/>
</dbReference>
<dbReference type="FunFam" id="1.25.10.10:FF:000027">
    <property type="entry name" value="Importin subunit beta-1"/>
    <property type="match status" value="1"/>
</dbReference>
<proteinExistence type="inferred from homology"/>
<evidence type="ECO:0000256" key="1">
    <source>
        <dbReference type="ARBA" id="ARBA00004496"/>
    </source>
</evidence>
<dbReference type="Pfam" id="PF13513">
    <property type="entry name" value="HEAT_EZ"/>
    <property type="match status" value="1"/>
</dbReference>
<keyword evidence="6" id="KW-0653">Protein transport</keyword>
<name>A0A0M9VRF7_9BASI</name>
<organism evidence="11 12">
    <name type="scientific">Malassezia pachydermatis</name>
    <dbReference type="NCBI Taxonomy" id="77020"/>
    <lineage>
        <taxon>Eukaryota</taxon>
        <taxon>Fungi</taxon>
        <taxon>Dikarya</taxon>
        <taxon>Basidiomycota</taxon>
        <taxon>Ustilaginomycotina</taxon>
        <taxon>Malasseziomycetes</taxon>
        <taxon>Malasseziales</taxon>
        <taxon>Malasseziaceae</taxon>
        <taxon>Malassezia</taxon>
    </lineage>
</organism>
<evidence type="ECO:0000256" key="5">
    <source>
        <dbReference type="ARBA" id="ARBA00022737"/>
    </source>
</evidence>
<gene>
    <name evidence="11" type="ORF">Malapachy_3343</name>
</gene>
<evidence type="ECO:0000256" key="3">
    <source>
        <dbReference type="ARBA" id="ARBA00022448"/>
    </source>
</evidence>
<evidence type="ECO:0000259" key="10">
    <source>
        <dbReference type="PROSITE" id="PS50166"/>
    </source>
</evidence>
<dbReference type="RefSeq" id="XP_017994194.1">
    <property type="nucleotide sequence ID" value="XM_018137815.1"/>
</dbReference>
<dbReference type="OrthoDB" id="10263328at2759"/>
<dbReference type="InterPro" id="IPR058584">
    <property type="entry name" value="IMB1_TNPO1-like_TPR"/>
</dbReference>
<dbReference type="Pfam" id="PF25574">
    <property type="entry name" value="TPR_IMB1"/>
    <property type="match status" value="1"/>
</dbReference>
<dbReference type="Proteomes" id="UP000037751">
    <property type="component" value="Unassembled WGS sequence"/>
</dbReference>
<comment type="subcellular location">
    <subcellularLocation>
        <location evidence="1">Cytoplasm</location>
    </subcellularLocation>
</comment>
<dbReference type="PROSITE" id="PS50166">
    <property type="entry name" value="IMPORTIN_B_NT"/>
    <property type="match status" value="1"/>
</dbReference>
<dbReference type="InterPro" id="IPR001494">
    <property type="entry name" value="Importin-beta_N"/>
</dbReference>
<accession>A0A0M9VRF7</accession>
<evidence type="ECO:0000256" key="8">
    <source>
        <dbReference type="ARBA" id="ARBA00083566"/>
    </source>
</evidence>
<keyword evidence="3" id="KW-0813">Transport</keyword>
<evidence type="ECO:0000256" key="2">
    <source>
        <dbReference type="ARBA" id="ARBA00010907"/>
    </source>
</evidence>
<dbReference type="GeneID" id="28729691"/>